<dbReference type="EMBL" id="CP003811">
    <property type="protein sequence ID" value="AIQ91308.1"/>
    <property type="molecule type" value="Genomic_DNA"/>
</dbReference>
<reference evidence="1 2" key="1">
    <citation type="journal article" date="2014" name="PLoS ONE">
        <title>Genome Information of Methylobacterium oryzae, a Plant-Probiotic Methylotroph in the Phyllosphere.</title>
        <authorList>
            <person name="Kwak M.J."/>
            <person name="Jeong H."/>
            <person name="Madhaiyan M."/>
            <person name="Lee Y."/>
            <person name="Sa T.M."/>
            <person name="Oh T.K."/>
            <person name="Kim J.F."/>
        </authorList>
    </citation>
    <scope>NUCLEOTIDE SEQUENCE [LARGE SCALE GENOMIC DNA]</scope>
    <source>
        <strain evidence="1 2">CBMB20</strain>
    </source>
</reference>
<dbReference type="HOGENOM" id="CLU_3100740_0_0_5"/>
<dbReference type="Proteomes" id="UP000029492">
    <property type="component" value="Chromosome"/>
</dbReference>
<accession>A0A089NZR8</accession>
<organism evidence="1 2">
    <name type="scientific">Methylobacterium oryzae CBMB20</name>
    <dbReference type="NCBI Taxonomy" id="693986"/>
    <lineage>
        <taxon>Bacteria</taxon>
        <taxon>Pseudomonadati</taxon>
        <taxon>Pseudomonadota</taxon>
        <taxon>Alphaproteobacteria</taxon>
        <taxon>Hyphomicrobiales</taxon>
        <taxon>Methylobacteriaceae</taxon>
        <taxon>Methylobacterium</taxon>
    </lineage>
</organism>
<dbReference type="KEGG" id="mor:MOC_3553"/>
<protein>
    <submittedName>
        <fullName evidence="1">Protein of unassigned function</fullName>
    </submittedName>
</protein>
<dbReference type="AlphaFoldDB" id="A0A089NZR8"/>
<evidence type="ECO:0000313" key="2">
    <source>
        <dbReference type="Proteomes" id="UP000029492"/>
    </source>
</evidence>
<sequence length="51" mass="5990">MSERVRPVRRAEGKAGSFALPHRRQARKESSFAKALACPRRRWRIRIDGRD</sequence>
<keyword evidence="2" id="KW-1185">Reference proteome</keyword>
<proteinExistence type="predicted"/>
<evidence type="ECO:0000313" key="1">
    <source>
        <dbReference type="EMBL" id="AIQ91308.1"/>
    </source>
</evidence>
<name>A0A089NZR8_9HYPH</name>
<gene>
    <name evidence="1" type="ORF">MOC_3553</name>
</gene>
<dbReference type="STRING" id="693986.MOC_3553"/>